<dbReference type="PANTHER" id="PTHR43775">
    <property type="entry name" value="FATTY ACID SYNTHASE"/>
    <property type="match status" value="1"/>
</dbReference>
<dbReference type="InterPro" id="IPR020807">
    <property type="entry name" value="PKS_DH"/>
</dbReference>
<dbReference type="InterPro" id="IPR056501">
    <property type="entry name" value="NAD-bd_HRPKS_sdrA"/>
</dbReference>
<dbReference type="SUPFAM" id="SSF51735">
    <property type="entry name" value="NAD(P)-binding Rossmann-fold domains"/>
    <property type="match status" value="2"/>
</dbReference>
<keyword evidence="4" id="KW-0560">Oxidoreductase</keyword>
<dbReference type="Gene3D" id="3.10.129.110">
    <property type="entry name" value="Polyketide synthase dehydratase"/>
    <property type="match status" value="1"/>
</dbReference>
<feature type="domain" description="Ketosynthase family 3 (KS3)" evidence="8">
    <location>
        <begin position="18"/>
        <end position="445"/>
    </location>
</feature>
<dbReference type="SMART" id="SM00826">
    <property type="entry name" value="PKS_DH"/>
    <property type="match status" value="1"/>
</dbReference>
<dbReference type="Pfam" id="PF16197">
    <property type="entry name" value="KAsynt_C_assoc"/>
    <property type="match status" value="1"/>
</dbReference>
<dbReference type="OMA" id="WNHEAFY"/>
<dbReference type="SMART" id="SM00825">
    <property type="entry name" value="PKS_KS"/>
    <property type="match status" value="1"/>
</dbReference>
<dbReference type="SUPFAM" id="SSF53901">
    <property type="entry name" value="Thiolase-like"/>
    <property type="match status" value="1"/>
</dbReference>
<dbReference type="InterPro" id="IPR014031">
    <property type="entry name" value="Ketoacyl_synth_C"/>
</dbReference>
<dbReference type="CDD" id="cd05195">
    <property type="entry name" value="enoyl_red"/>
    <property type="match status" value="1"/>
</dbReference>
<dbReference type="InterPro" id="IPR042104">
    <property type="entry name" value="PKS_dehydratase_sf"/>
</dbReference>
<dbReference type="Pfam" id="PF08240">
    <property type="entry name" value="ADH_N"/>
    <property type="match status" value="1"/>
</dbReference>
<dbReference type="FunFam" id="3.40.366.10:FF:000002">
    <property type="entry name" value="Probable polyketide synthase 2"/>
    <property type="match status" value="1"/>
</dbReference>
<evidence type="ECO:0000256" key="4">
    <source>
        <dbReference type="ARBA" id="ARBA00023002"/>
    </source>
</evidence>
<evidence type="ECO:0000256" key="2">
    <source>
        <dbReference type="ARBA" id="ARBA00022553"/>
    </source>
</evidence>
<dbReference type="InterPro" id="IPR014030">
    <property type="entry name" value="Ketoacyl_synth_N"/>
</dbReference>
<reference evidence="10 11" key="1">
    <citation type="journal article" date="2014" name="BMC Genomics">
        <title>Genome sequencing of four Aureobasidium pullulans varieties: biotechnological potential, stress tolerance, and description of new species.</title>
        <authorList>
            <person name="Gostin Ar C."/>
            <person name="Ohm R.A."/>
            <person name="Kogej T."/>
            <person name="Sonjak S."/>
            <person name="Turk M."/>
            <person name="Zajc J."/>
            <person name="Zalar P."/>
            <person name="Grube M."/>
            <person name="Sun H."/>
            <person name="Han J."/>
            <person name="Sharma A."/>
            <person name="Chiniquy J."/>
            <person name="Ngan C.Y."/>
            <person name="Lipzen A."/>
            <person name="Barry K."/>
            <person name="Grigoriev I.V."/>
            <person name="Gunde-Cimerman N."/>
        </authorList>
    </citation>
    <scope>NUCLEOTIDE SEQUENCE [LARGE SCALE GENOMIC DNA]</scope>
    <source>
        <strain evidence="10 11">EXF-2481</strain>
    </source>
</reference>
<keyword evidence="7" id="KW-1133">Transmembrane helix</keyword>
<dbReference type="Pfam" id="PF21089">
    <property type="entry name" value="PKS_DH_N"/>
    <property type="match status" value="1"/>
</dbReference>
<dbReference type="OrthoDB" id="329835at2759"/>
<dbReference type="FunFam" id="3.40.50.720:FF:000209">
    <property type="entry name" value="Polyketide synthase Pks12"/>
    <property type="match status" value="1"/>
</dbReference>
<feature type="active site" description="Proton donor; for dehydratase activity" evidence="6">
    <location>
        <position position="1191"/>
    </location>
</feature>
<evidence type="ECO:0000256" key="3">
    <source>
        <dbReference type="ARBA" id="ARBA00022679"/>
    </source>
</evidence>
<dbReference type="InterPro" id="IPR018201">
    <property type="entry name" value="Ketoacyl_synth_AS"/>
</dbReference>
<evidence type="ECO:0000256" key="5">
    <source>
        <dbReference type="ARBA" id="ARBA00023268"/>
    </source>
</evidence>
<organism evidence="10 11">
    <name type="scientific">Aureobasidium subglaciale (strain EXF-2481)</name>
    <name type="common">Aureobasidium pullulans var. subglaciale</name>
    <dbReference type="NCBI Taxonomy" id="1043005"/>
    <lineage>
        <taxon>Eukaryota</taxon>
        <taxon>Fungi</taxon>
        <taxon>Dikarya</taxon>
        <taxon>Ascomycota</taxon>
        <taxon>Pezizomycotina</taxon>
        <taxon>Dothideomycetes</taxon>
        <taxon>Dothideomycetidae</taxon>
        <taxon>Dothideales</taxon>
        <taxon>Saccotheciaceae</taxon>
        <taxon>Aureobasidium</taxon>
    </lineage>
</organism>
<keyword evidence="2" id="KW-0597">Phosphoprotein</keyword>
<accession>A0A074YC74</accession>
<dbReference type="InterPro" id="IPR020843">
    <property type="entry name" value="ER"/>
</dbReference>
<sequence length="2069" mass="225040">MISKITEDSSSPAAFDATMPIAVIGIGCRCAGDATNPESLFEMVKKAREAWQPIPKDRYNNKAFYHPDANRNGTSNIVGGHFLKDSPGHFDAPFFGMTSSEVGVMDPQQRLLLETSYEALENAGIPMNKLVGSDASCFVGSFCRDFSEMQLRDTENLPTYQPTGAGPSLAFLSNRLSYYYDCRGPSVSVDTACSASLVALHLGCQTIRTGESKISIVGGSNVLLSHEIMIGMSAMRFLSPDGRCYSFDHRANGYARGEGAVCIILKSLDDALRDGDTIRAVIRNTGCNQDGKTNGITIPNRDAQEALIRSVYAKAGLDPVNTTYVEAHGTGTPAGDPLETAALSSVFCPGRPADEPLVIGSIKSNMGHLEGASGLAGLVKLIMMLESKTYLPNRNFEKANPRIPLEDWKLKVLTEPQFWECSQVRRASINSFGYGGTNAHAILDEAEGYLTSRRLTGSWRTTIVDEEPVTLEEPLTPDEPVQVRKNVFVLSAFDEKAGVAYADKLASHLRSSTKSNDYLTDLSYTLNERRSRFAWRRAFIADSIDDLTVKLTAKDLKFTKSGKTPLLGFVFTGQGAQWHAMGRELLKSNPIFRNTITQADVYLQEIGAKWSLITELSLDAKTSRVNLAAFSQPLCTAIQVAIVDVLAAWGIRPSSVTGHSSGEIASGYAAGALSLEDALTLAYHRGVVASEIKDISVVPGSMMAVGLTPNDATPYLAELESGKAVIACVNSPSSITISGDTVAVNELHATLEAKGIFARKLAVEVAYHSHHMQLVADQYKAAIQDIKPKLASDVVFYSSVTGERLTTNELHADYWVANMVGQVKFADSIKALYLDKKALRERRRRTAPTAVDITVEIGPHSALAGPIKQIVKANPVMDKAKPPYFSALLRGIDAEDSVFSLVCQLFEHGYNIDFSAIRGAVGRKASKVLVDLPPYAWNHANLLWTESRISNSYKNRKHPRTDLLGVRDINSNSIEPRWRNVLRASENPWIRDHKVQGNMVYPAAGFIAMAIEAAAQSASDSDVHVEAFSLRNVVIGAALLVPEEGPEMETMITLRPYNESAKATSNVWQEFCIFSVSSTDVWTEHCRGLISTEKPGKISEVDGETVIAETQADYQSKASLISSMSESKVDVESFYEQLRDVGLEYGPTFANLIDVRSGPGASTGTIILADTAQTMPAKFEYPFVVHPSTLDSCLHPLFLAVSDDGLTAAIPTFIEHLSVSASIQRTAGRKFDVYAQSKTSDVRQHTTSLLVTDTGSPVIEIDGLICTELGQDDMGGSHETTKPICFDIKWQPDVGFLGRSALHDLCSEDGLLSYVDLLAHKQPQLRILELDPSTSLTVRLLETLGSGSGPGVRFLCYDSAFASKEYLNEHANRWAGLARSKPLALHQELEPQGFEKGFYDLILVKGIEIESKVPILSGLLRKGGSLVFVDTSRSVTASLAETKMTVYQNQDVILAIDESTPEVSLPELNIIVDEGSSLVDVEALQKKFSSIGVQTNLNSFHDADVKDKVSIVLLDNSADPISSPDEKLFEAYKTVYLGGLGTLWITRGATINPTSPGANMITGLSRVVRAETAGVMTVTLDLDEEQDSDLDTIFEVVTKSFNLNNSDNKSIEVELVKRDGSLMIPRIVEDVKSNRHIASRTIAPVPDAQPFWQPGRSLIMDIKTPGLLDTLHFNDDVRMEGKLSSDSVEIEVRASGMNFKDVMMAMGQVKTEPLGLECSGVVTAVGNNVAGYSVGDRVVTYAQGTYCNRLRQQACAVQIIPDDMSFETAATIPIVFCTAYHSIFEAARLRKGESILIHAASGGLGQALIMLCQMIGAEVFATVGAAEKKQFLMDTYNIPDDHIFNSRDGTFAKRVMRATANKGVDVIMNSVAGDALRLTWSCIAPFGRFVELGRRDFELDTRLDMRKFALNVSFSAVDFVHLAKARPAQTGEMWKQVMNLFRSNAVQPVQPIAVYPIDQAESALRVMQKGRHIGKLVLTSDGNPSVKAVPRAISLTLLRSDASYLLVGGLGGIGCAIASWMIAHGAKNIIFANRSGLKRQEARDAVAQLESAGARVKVFSCDVGIEQDV</sequence>
<dbReference type="PROSITE" id="PS00606">
    <property type="entry name" value="KS3_1"/>
    <property type="match status" value="1"/>
</dbReference>
<dbReference type="SUPFAM" id="SSF55048">
    <property type="entry name" value="Probable ACP-binding domain of malonyl-CoA ACP transacylase"/>
    <property type="match status" value="1"/>
</dbReference>
<keyword evidence="3" id="KW-0808">Transferase</keyword>
<dbReference type="GO" id="GO:0044550">
    <property type="term" value="P:secondary metabolite biosynthetic process"/>
    <property type="evidence" value="ECO:0007669"/>
    <property type="project" value="TreeGrafter"/>
</dbReference>
<dbReference type="GO" id="GO:0004315">
    <property type="term" value="F:3-oxoacyl-[acyl-carrier-protein] synthase activity"/>
    <property type="evidence" value="ECO:0007669"/>
    <property type="project" value="InterPro"/>
</dbReference>
<dbReference type="GO" id="GO:1901336">
    <property type="term" value="P:lactone biosynthetic process"/>
    <property type="evidence" value="ECO:0007669"/>
    <property type="project" value="UniProtKB-ARBA"/>
</dbReference>
<dbReference type="PANTHER" id="PTHR43775:SF29">
    <property type="entry name" value="ASPERFURANONE POLYKETIDE SYNTHASE AFOG-RELATED"/>
    <property type="match status" value="1"/>
</dbReference>
<dbReference type="Pfam" id="PF23114">
    <property type="entry name" value="NAD-bd_HRPKS_sdrA"/>
    <property type="match status" value="1"/>
</dbReference>
<evidence type="ECO:0000313" key="11">
    <source>
        <dbReference type="Proteomes" id="UP000030641"/>
    </source>
</evidence>
<dbReference type="InterPro" id="IPR014043">
    <property type="entry name" value="Acyl_transferase_dom"/>
</dbReference>
<evidence type="ECO:0000256" key="1">
    <source>
        <dbReference type="ARBA" id="ARBA00022450"/>
    </source>
</evidence>
<dbReference type="InterPro" id="IPR001227">
    <property type="entry name" value="Ac_transferase_dom_sf"/>
</dbReference>
<dbReference type="Pfam" id="PF08659">
    <property type="entry name" value="KR"/>
    <property type="match status" value="1"/>
</dbReference>
<dbReference type="GO" id="GO:0004312">
    <property type="term" value="F:fatty acid synthase activity"/>
    <property type="evidence" value="ECO:0007669"/>
    <property type="project" value="TreeGrafter"/>
</dbReference>
<dbReference type="Gene3D" id="3.30.70.3290">
    <property type="match status" value="1"/>
</dbReference>
<dbReference type="InterPro" id="IPR032821">
    <property type="entry name" value="PKS_assoc"/>
</dbReference>
<gene>
    <name evidence="10" type="ORF">AUEXF2481DRAFT_101296</name>
</gene>
<dbReference type="Pfam" id="PF00109">
    <property type="entry name" value="ketoacyl-synt"/>
    <property type="match status" value="1"/>
</dbReference>
<dbReference type="InterPro" id="IPR050091">
    <property type="entry name" value="PKS_NRPS_Biosynth_Enz"/>
</dbReference>
<keyword evidence="5" id="KW-0511">Multifunctional enzyme</keyword>
<dbReference type="InterPro" id="IPR020841">
    <property type="entry name" value="PKS_Beta-ketoAc_synthase_dom"/>
</dbReference>
<dbReference type="SMART" id="SM00827">
    <property type="entry name" value="PKS_AT"/>
    <property type="match status" value="1"/>
</dbReference>
<dbReference type="InterPro" id="IPR013154">
    <property type="entry name" value="ADH-like_N"/>
</dbReference>
<evidence type="ECO:0000259" key="8">
    <source>
        <dbReference type="PROSITE" id="PS52004"/>
    </source>
</evidence>
<dbReference type="InterPro" id="IPR049551">
    <property type="entry name" value="PKS_DH_C"/>
</dbReference>
<keyword evidence="7" id="KW-0472">Membrane</keyword>
<dbReference type="InterPro" id="IPR011032">
    <property type="entry name" value="GroES-like_sf"/>
</dbReference>
<feature type="domain" description="PKS/mFAS DH" evidence="9">
    <location>
        <begin position="961"/>
        <end position="1275"/>
    </location>
</feature>
<dbReference type="Gene3D" id="3.40.47.10">
    <property type="match status" value="1"/>
</dbReference>
<dbReference type="InterPro" id="IPR016036">
    <property type="entry name" value="Malonyl_transacylase_ACP-bd"/>
</dbReference>
<dbReference type="Gene3D" id="3.90.180.10">
    <property type="entry name" value="Medium-chain alcohol dehydrogenases, catalytic domain"/>
    <property type="match status" value="1"/>
</dbReference>
<dbReference type="Pfam" id="PF02801">
    <property type="entry name" value="Ketoacyl-synt_C"/>
    <property type="match status" value="1"/>
</dbReference>
<dbReference type="InterPro" id="IPR013968">
    <property type="entry name" value="PKS_KR"/>
</dbReference>
<dbReference type="InParanoid" id="A0A074YC74"/>
<dbReference type="GO" id="GO:0016491">
    <property type="term" value="F:oxidoreductase activity"/>
    <property type="evidence" value="ECO:0007669"/>
    <property type="project" value="UniProtKB-KW"/>
</dbReference>
<dbReference type="InterPro" id="IPR016039">
    <property type="entry name" value="Thiolase-like"/>
</dbReference>
<dbReference type="PROSITE" id="PS52004">
    <property type="entry name" value="KS3_2"/>
    <property type="match status" value="1"/>
</dbReference>
<dbReference type="SUPFAM" id="SSF52151">
    <property type="entry name" value="FabD/lysophospholipase-like"/>
    <property type="match status" value="1"/>
</dbReference>
<dbReference type="PROSITE" id="PS52019">
    <property type="entry name" value="PKS_MFAS_DH"/>
    <property type="match status" value="1"/>
</dbReference>
<dbReference type="RefSeq" id="XP_013340294.1">
    <property type="nucleotide sequence ID" value="XM_013484840.1"/>
</dbReference>
<dbReference type="Pfam" id="PF13602">
    <property type="entry name" value="ADH_zinc_N_2"/>
    <property type="match status" value="1"/>
</dbReference>
<dbReference type="Gene3D" id="3.40.366.10">
    <property type="entry name" value="Malonyl-Coenzyme A Acyl Carrier Protein, domain 2"/>
    <property type="match status" value="1"/>
</dbReference>
<evidence type="ECO:0000313" key="10">
    <source>
        <dbReference type="EMBL" id="KEQ91732.1"/>
    </source>
</evidence>
<feature type="transmembrane region" description="Helical" evidence="7">
    <location>
        <begin position="2002"/>
        <end position="2023"/>
    </location>
</feature>
<dbReference type="GeneID" id="25361721"/>
<feature type="active site" description="Proton acceptor; for dehydratase activity" evidence="6">
    <location>
        <position position="993"/>
    </location>
</feature>
<evidence type="ECO:0000256" key="7">
    <source>
        <dbReference type="SAM" id="Phobius"/>
    </source>
</evidence>
<dbReference type="Pfam" id="PF00698">
    <property type="entry name" value="Acyl_transf_1"/>
    <property type="match status" value="1"/>
</dbReference>
<keyword evidence="11" id="KW-1185">Reference proteome</keyword>
<name>A0A074YC74_AURSE</name>
<dbReference type="HOGENOM" id="CLU_000022_31_0_1"/>
<protein>
    <recommendedName>
        <fullName evidence="12">Carrier domain-containing protein</fullName>
    </recommendedName>
</protein>
<dbReference type="InterPro" id="IPR049552">
    <property type="entry name" value="PKS_DH_N"/>
</dbReference>
<dbReference type="PROSITE" id="PS51257">
    <property type="entry name" value="PROKAR_LIPOPROTEIN"/>
    <property type="match status" value="1"/>
</dbReference>
<keyword evidence="7" id="KW-0812">Transmembrane</keyword>
<dbReference type="SMART" id="SM00829">
    <property type="entry name" value="PKS_ER"/>
    <property type="match status" value="1"/>
</dbReference>
<evidence type="ECO:0000259" key="9">
    <source>
        <dbReference type="PROSITE" id="PS52019"/>
    </source>
</evidence>
<dbReference type="GO" id="GO:0006633">
    <property type="term" value="P:fatty acid biosynthetic process"/>
    <property type="evidence" value="ECO:0007669"/>
    <property type="project" value="InterPro"/>
</dbReference>
<dbReference type="Gene3D" id="3.40.50.720">
    <property type="entry name" value="NAD(P)-binding Rossmann-like Domain"/>
    <property type="match status" value="2"/>
</dbReference>
<feature type="region of interest" description="N-terminal hotdog fold" evidence="6">
    <location>
        <begin position="961"/>
        <end position="1097"/>
    </location>
</feature>
<dbReference type="STRING" id="1043005.A0A074YC74"/>
<dbReference type="InterPro" id="IPR016035">
    <property type="entry name" value="Acyl_Trfase/lysoPLipase"/>
</dbReference>
<feature type="region of interest" description="C-terminal hotdog fold" evidence="6">
    <location>
        <begin position="1125"/>
        <end position="1275"/>
    </location>
</feature>
<evidence type="ECO:0000256" key="6">
    <source>
        <dbReference type="PROSITE-ProRule" id="PRU01363"/>
    </source>
</evidence>
<dbReference type="CDD" id="cd00833">
    <property type="entry name" value="PKS"/>
    <property type="match status" value="1"/>
</dbReference>
<evidence type="ECO:0008006" key="12">
    <source>
        <dbReference type="Google" id="ProtNLM"/>
    </source>
</evidence>
<dbReference type="Pfam" id="PF14765">
    <property type="entry name" value="PS-DH"/>
    <property type="match status" value="1"/>
</dbReference>
<proteinExistence type="predicted"/>
<dbReference type="Proteomes" id="UP000030641">
    <property type="component" value="Unassembled WGS sequence"/>
</dbReference>
<dbReference type="SUPFAM" id="SSF50129">
    <property type="entry name" value="GroES-like"/>
    <property type="match status" value="1"/>
</dbReference>
<dbReference type="EMBL" id="KL584775">
    <property type="protein sequence ID" value="KEQ91732.1"/>
    <property type="molecule type" value="Genomic_DNA"/>
</dbReference>
<dbReference type="InterPro" id="IPR049900">
    <property type="entry name" value="PKS_mFAS_DH"/>
</dbReference>
<keyword evidence="1" id="KW-0596">Phosphopantetheine</keyword>
<dbReference type="InterPro" id="IPR036291">
    <property type="entry name" value="NAD(P)-bd_dom_sf"/>
</dbReference>